<protein>
    <recommendedName>
        <fullName evidence="2">Phage protein</fullName>
    </recommendedName>
</protein>
<sequence length="112" mass="12674">MSELSKINVALRVEAIKAALLHHPSLLKRLLNDNQDGINLNATVEALDCDEPEDILVRMAWDIWNGSGETEFDKILHQLMPDDYEAVLNSMKKFGKLRERIYSAYASGSEND</sequence>
<name>A0A3B1CKF4_9ZZZZ</name>
<organism evidence="1">
    <name type="scientific">hydrothermal vent metagenome</name>
    <dbReference type="NCBI Taxonomy" id="652676"/>
    <lineage>
        <taxon>unclassified sequences</taxon>
        <taxon>metagenomes</taxon>
        <taxon>ecological metagenomes</taxon>
    </lineage>
</organism>
<dbReference type="AlphaFoldDB" id="A0A3B1CKF4"/>
<gene>
    <name evidence="1" type="ORF">MNBD_NITROSPINAE04-726</name>
</gene>
<dbReference type="EMBL" id="UOGA01000273">
    <property type="protein sequence ID" value="VAX24474.1"/>
    <property type="molecule type" value="Genomic_DNA"/>
</dbReference>
<proteinExistence type="predicted"/>
<evidence type="ECO:0008006" key="2">
    <source>
        <dbReference type="Google" id="ProtNLM"/>
    </source>
</evidence>
<evidence type="ECO:0000313" key="1">
    <source>
        <dbReference type="EMBL" id="VAX24474.1"/>
    </source>
</evidence>
<accession>A0A3B1CKF4</accession>
<reference evidence="1" key="1">
    <citation type="submission" date="2018-06" db="EMBL/GenBank/DDBJ databases">
        <authorList>
            <person name="Zhirakovskaya E."/>
        </authorList>
    </citation>
    <scope>NUCLEOTIDE SEQUENCE</scope>
</reference>